<feature type="transmembrane region" description="Helical" evidence="5">
    <location>
        <begin position="7"/>
        <end position="26"/>
    </location>
</feature>
<feature type="transmembrane region" description="Helical" evidence="5">
    <location>
        <begin position="65"/>
        <end position="82"/>
    </location>
</feature>
<accession>A0ABV7Z2R1</accession>
<dbReference type="RefSeq" id="WP_379839688.1">
    <property type="nucleotide sequence ID" value="NZ_JBHRYQ010000001.1"/>
</dbReference>
<feature type="transmembrane region" description="Helical" evidence="5">
    <location>
        <begin position="191"/>
        <end position="210"/>
    </location>
</feature>
<protein>
    <submittedName>
        <fullName evidence="6">Bile acid:sodium symporter family protein</fullName>
    </submittedName>
</protein>
<dbReference type="InterPro" id="IPR038770">
    <property type="entry name" value="Na+/solute_symporter_sf"/>
</dbReference>
<evidence type="ECO:0000256" key="2">
    <source>
        <dbReference type="ARBA" id="ARBA00022692"/>
    </source>
</evidence>
<dbReference type="PANTHER" id="PTHR10361">
    <property type="entry name" value="SODIUM-BILE ACID COTRANSPORTER"/>
    <property type="match status" value="1"/>
</dbReference>
<dbReference type="InterPro" id="IPR002657">
    <property type="entry name" value="BilAc:Na_symport/Acr3"/>
</dbReference>
<organism evidence="6 7">
    <name type="scientific">Lacihabitans lacunae</name>
    <dbReference type="NCBI Taxonomy" id="1028214"/>
    <lineage>
        <taxon>Bacteria</taxon>
        <taxon>Pseudomonadati</taxon>
        <taxon>Bacteroidota</taxon>
        <taxon>Cytophagia</taxon>
        <taxon>Cytophagales</taxon>
        <taxon>Leadbetterellaceae</taxon>
        <taxon>Lacihabitans</taxon>
    </lineage>
</organism>
<feature type="transmembrane region" description="Helical" evidence="5">
    <location>
        <begin position="123"/>
        <end position="145"/>
    </location>
</feature>
<evidence type="ECO:0000313" key="7">
    <source>
        <dbReference type="Proteomes" id="UP001595616"/>
    </source>
</evidence>
<comment type="caution">
    <text evidence="6">The sequence shown here is derived from an EMBL/GenBank/DDBJ whole genome shotgun (WGS) entry which is preliminary data.</text>
</comment>
<evidence type="ECO:0000256" key="1">
    <source>
        <dbReference type="ARBA" id="ARBA00004141"/>
    </source>
</evidence>
<proteinExistence type="predicted"/>
<dbReference type="PANTHER" id="PTHR10361:SF28">
    <property type="entry name" value="P3 PROTEIN-RELATED"/>
    <property type="match status" value="1"/>
</dbReference>
<dbReference type="Proteomes" id="UP001595616">
    <property type="component" value="Unassembled WGS sequence"/>
</dbReference>
<evidence type="ECO:0000313" key="6">
    <source>
        <dbReference type="EMBL" id="MFC3812785.1"/>
    </source>
</evidence>
<dbReference type="Gene3D" id="1.20.1530.20">
    <property type="match status" value="1"/>
</dbReference>
<keyword evidence="2 5" id="KW-0812">Transmembrane</keyword>
<feature type="transmembrane region" description="Helical" evidence="5">
    <location>
        <begin position="94"/>
        <end position="116"/>
    </location>
</feature>
<name>A0ABV7Z2R1_9BACT</name>
<sequence length="310" mass="33252">MKKYTFSFVIIFAVSIAYFFPQYFISYNGVKLSAFIVPFLQLIMFGMGTTLSLADFKGILNTPKLVFIGLGCQFLIMPFWGLGLTKIFDFSTEIAAGILLVGCSPSGLASNVMALLAKANVALSITVTAFATMLAPILTPFLMKILAGTLIEIDFLSMMWDMTKIVLLPVIIGFAINKLFPVYLSKVKHLLPVLSMIGISFVIIAVTAAGNASLKTVGLTLLLAVIMHNIGGYVFGYFSARAFGLNKQNARTIALEVGLQNAGLASALANEMGKLATVGLASGIFGPMMNLSGSILASWWGNKPLDQETK</sequence>
<evidence type="ECO:0000256" key="5">
    <source>
        <dbReference type="SAM" id="Phobius"/>
    </source>
</evidence>
<dbReference type="EMBL" id="JBHRYQ010000001">
    <property type="protein sequence ID" value="MFC3812785.1"/>
    <property type="molecule type" value="Genomic_DNA"/>
</dbReference>
<evidence type="ECO:0000256" key="3">
    <source>
        <dbReference type="ARBA" id="ARBA00022989"/>
    </source>
</evidence>
<dbReference type="InterPro" id="IPR004710">
    <property type="entry name" value="Bilac:Na_transpt"/>
</dbReference>
<feature type="transmembrane region" description="Helical" evidence="5">
    <location>
        <begin position="32"/>
        <end position="53"/>
    </location>
</feature>
<keyword evidence="7" id="KW-1185">Reference proteome</keyword>
<comment type="subcellular location">
    <subcellularLocation>
        <location evidence="1">Membrane</location>
        <topology evidence="1">Multi-pass membrane protein</topology>
    </subcellularLocation>
</comment>
<keyword evidence="4 5" id="KW-0472">Membrane</keyword>
<gene>
    <name evidence="6" type="ORF">ACFOOI_19130</name>
</gene>
<feature type="transmembrane region" description="Helical" evidence="5">
    <location>
        <begin position="216"/>
        <end position="238"/>
    </location>
</feature>
<keyword evidence="3 5" id="KW-1133">Transmembrane helix</keyword>
<feature type="transmembrane region" description="Helical" evidence="5">
    <location>
        <begin position="165"/>
        <end position="184"/>
    </location>
</feature>
<evidence type="ECO:0000256" key="4">
    <source>
        <dbReference type="ARBA" id="ARBA00023136"/>
    </source>
</evidence>
<dbReference type="Pfam" id="PF01758">
    <property type="entry name" value="SBF"/>
    <property type="match status" value="1"/>
</dbReference>
<reference evidence="7" key="1">
    <citation type="journal article" date="2019" name="Int. J. Syst. Evol. Microbiol.">
        <title>The Global Catalogue of Microorganisms (GCM) 10K type strain sequencing project: providing services to taxonomists for standard genome sequencing and annotation.</title>
        <authorList>
            <consortium name="The Broad Institute Genomics Platform"/>
            <consortium name="The Broad Institute Genome Sequencing Center for Infectious Disease"/>
            <person name="Wu L."/>
            <person name="Ma J."/>
        </authorList>
    </citation>
    <scope>NUCLEOTIDE SEQUENCE [LARGE SCALE GENOMIC DNA]</scope>
    <source>
        <strain evidence="7">CECT 7956</strain>
    </source>
</reference>